<evidence type="ECO:0000313" key="2">
    <source>
        <dbReference type="EMBL" id="GIY75538.1"/>
    </source>
</evidence>
<evidence type="ECO:0000313" key="3">
    <source>
        <dbReference type="Proteomes" id="UP001054945"/>
    </source>
</evidence>
<feature type="compositionally biased region" description="Basic residues" evidence="1">
    <location>
        <begin position="19"/>
        <end position="34"/>
    </location>
</feature>
<dbReference type="Proteomes" id="UP001054945">
    <property type="component" value="Unassembled WGS sequence"/>
</dbReference>
<sequence>MSAERRILETFHPGLETKPKKKQKSRQSGKRGARRPRDSPQPRFPSTVLAVARAAEPEITRAMCACAVALQVKREITPLFDGYRLVGKRIRT</sequence>
<dbReference type="EMBL" id="BPLR01015357">
    <property type="protein sequence ID" value="GIY75538.1"/>
    <property type="molecule type" value="Genomic_DNA"/>
</dbReference>
<comment type="caution">
    <text evidence="2">The sequence shown here is derived from an EMBL/GenBank/DDBJ whole genome shotgun (WGS) entry which is preliminary data.</text>
</comment>
<evidence type="ECO:0000256" key="1">
    <source>
        <dbReference type="SAM" id="MobiDB-lite"/>
    </source>
</evidence>
<accession>A0AAV4VZV8</accession>
<keyword evidence="3" id="KW-1185">Reference proteome</keyword>
<reference evidence="2 3" key="1">
    <citation type="submission" date="2021-06" db="EMBL/GenBank/DDBJ databases">
        <title>Caerostris extrusa draft genome.</title>
        <authorList>
            <person name="Kono N."/>
            <person name="Arakawa K."/>
        </authorList>
    </citation>
    <scope>NUCLEOTIDE SEQUENCE [LARGE SCALE GENOMIC DNA]</scope>
</reference>
<proteinExistence type="predicted"/>
<protein>
    <submittedName>
        <fullName evidence="2">Uncharacterized protein</fullName>
    </submittedName>
</protein>
<dbReference type="AlphaFoldDB" id="A0AAV4VZV8"/>
<organism evidence="2 3">
    <name type="scientific">Caerostris extrusa</name>
    <name type="common">Bark spider</name>
    <name type="synonym">Caerostris bankana</name>
    <dbReference type="NCBI Taxonomy" id="172846"/>
    <lineage>
        <taxon>Eukaryota</taxon>
        <taxon>Metazoa</taxon>
        <taxon>Ecdysozoa</taxon>
        <taxon>Arthropoda</taxon>
        <taxon>Chelicerata</taxon>
        <taxon>Arachnida</taxon>
        <taxon>Araneae</taxon>
        <taxon>Araneomorphae</taxon>
        <taxon>Entelegynae</taxon>
        <taxon>Araneoidea</taxon>
        <taxon>Araneidae</taxon>
        <taxon>Caerostris</taxon>
    </lineage>
</organism>
<gene>
    <name evidence="2" type="ORF">CEXT_26461</name>
</gene>
<name>A0AAV4VZV8_CAEEX</name>
<feature type="region of interest" description="Disordered" evidence="1">
    <location>
        <begin position="1"/>
        <end position="48"/>
    </location>
</feature>